<evidence type="ECO:0000313" key="3">
    <source>
        <dbReference type="Proteomes" id="UP000234681"/>
    </source>
</evidence>
<accession>A6JTU8</accession>
<proteinExistence type="predicted"/>
<dbReference type="AlphaFoldDB" id="A6JTU8"/>
<organism evidence="2 3">
    <name type="scientific">Rattus norvegicus</name>
    <name type="common">Rat</name>
    <dbReference type="NCBI Taxonomy" id="10116"/>
    <lineage>
        <taxon>Eukaryota</taxon>
        <taxon>Metazoa</taxon>
        <taxon>Chordata</taxon>
        <taxon>Craniata</taxon>
        <taxon>Vertebrata</taxon>
        <taxon>Euteleostomi</taxon>
        <taxon>Mammalia</taxon>
        <taxon>Eutheria</taxon>
        <taxon>Euarchontoglires</taxon>
        <taxon>Glires</taxon>
        <taxon>Rodentia</taxon>
        <taxon>Myomorpha</taxon>
        <taxon>Muroidea</taxon>
        <taxon>Muridae</taxon>
        <taxon>Murinae</taxon>
        <taxon>Rattus</taxon>
    </lineage>
</organism>
<dbReference type="Proteomes" id="UP000234681">
    <property type="component" value="Chromosome 3"/>
</dbReference>
<feature type="region of interest" description="Disordered" evidence="1">
    <location>
        <begin position="1"/>
        <end position="42"/>
    </location>
</feature>
<gene>
    <name evidence="2" type="ORF">rCG_45635</name>
</gene>
<reference evidence="2 3" key="1">
    <citation type="submission" date="2005-09" db="EMBL/GenBank/DDBJ databases">
        <authorList>
            <person name="Mural R.J."/>
            <person name="Li P.W."/>
            <person name="Adams M.D."/>
            <person name="Amanatides P.G."/>
            <person name="Baden-Tillson H."/>
            <person name="Barnstead M."/>
            <person name="Chin S.H."/>
            <person name="Dew I."/>
            <person name="Evans C.A."/>
            <person name="Ferriera S."/>
            <person name="Flanigan M."/>
            <person name="Fosler C."/>
            <person name="Glodek A."/>
            <person name="Gu Z."/>
            <person name="Holt R.A."/>
            <person name="Jennings D."/>
            <person name="Kraft C.L."/>
            <person name="Lu F."/>
            <person name="Nguyen T."/>
            <person name="Nusskern D.R."/>
            <person name="Pfannkoch C.M."/>
            <person name="Sitter C."/>
            <person name="Sutton G.G."/>
            <person name="Venter J.C."/>
            <person name="Wang Z."/>
            <person name="Woodage T."/>
            <person name="Zheng X.H."/>
            <person name="Zhong F."/>
        </authorList>
    </citation>
    <scope>NUCLEOTIDE SEQUENCE [LARGE SCALE GENOMIC DNA]</scope>
    <source>
        <strain>BN</strain>
        <strain evidence="3">Sprague-Dawley</strain>
    </source>
</reference>
<evidence type="ECO:0000256" key="1">
    <source>
        <dbReference type="SAM" id="MobiDB-lite"/>
    </source>
</evidence>
<dbReference type="EMBL" id="CH474001">
    <property type="protein sequence ID" value="EDL93349.1"/>
    <property type="molecule type" value="Genomic_DNA"/>
</dbReference>
<evidence type="ECO:0000313" key="2">
    <source>
        <dbReference type="EMBL" id="EDL93349.1"/>
    </source>
</evidence>
<sequence length="42" mass="4514">MVRPDAALRLGLSRCPASRPEPAPRRDREPGSGAGKRTARSN</sequence>
<name>A6JTU8_RAT</name>
<protein>
    <submittedName>
        <fullName evidence="2">RCG45635, isoform CRA_a</fullName>
    </submittedName>
</protein>